<protein>
    <submittedName>
        <fullName evidence="1">702_t:CDS:1</fullName>
    </submittedName>
</protein>
<dbReference type="AlphaFoldDB" id="A0A9N9IPK1"/>
<feature type="non-terminal residue" evidence="1">
    <location>
        <position position="41"/>
    </location>
</feature>
<dbReference type="Proteomes" id="UP000789570">
    <property type="component" value="Unassembled WGS sequence"/>
</dbReference>
<evidence type="ECO:0000313" key="1">
    <source>
        <dbReference type="EMBL" id="CAG8741705.1"/>
    </source>
</evidence>
<organism evidence="1 2">
    <name type="scientific">Funneliformis caledonium</name>
    <dbReference type="NCBI Taxonomy" id="1117310"/>
    <lineage>
        <taxon>Eukaryota</taxon>
        <taxon>Fungi</taxon>
        <taxon>Fungi incertae sedis</taxon>
        <taxon>Mucoromycota</taxon>
        <taxon>Glomeromycotina</taxon>
        <taxon>Glomeromycetes</taxon>
        <taxon>Glomerales</taxon>
        <taxon>Glomeraceae</taxon>
        <taxon>Funneliformis</taxon>
    </lineage>
</organism>
<reference evidence="1" key="1">
    <citation type="submission" date="2021-06" db="EMBL/GenBank/DDBJ databases">
        <authorList>
            <person name="Kallberg Y."/>
            <person name="Tangrot J."/>
            <person name="Rosling A."/>
        </authorList>
    </citation>
    <scope>NUCLEOTIDE SEQUENCE</scope>
    <source>
        <strain evidence="1">UK204</strain>
    </source>
</reference>
<proteinExistence type="predicted"/>
<evidence type="ECO:0000313" key="2">
    <source>
        <dbReference type="Proteomes" id="UP000789570"/>
    </source>
</evidence>
<sequence length="41" mass="4678">EYSEVENEVIIQVSDNENTLIQTVKEEHNLGNETDTISLTE</sequence>
<gene>
    <name evidence="1" type="ORF">FCALED_LOCUS15666</name>
</gene>
<accession>A0A9N9IPK1</accession>
<keyword evidence="2" id="KW-1185">Reference proteome</keyword>
<feature type="non-terminal residue" evidence="1">
    <location>
        <position position="1"/>
    </location>
</feature>
<comment type="caution">
    <text evidence="1">The sequence shown here is derived from an EMBL/GenBank/DDBJ whole genome shotgun (WGS) entry which is preliminary data.</text>
</comment>
<name>A0A9N9IPK1_9GLOM</name>
<dbReference type="EMBL" id="CAJVPQ010015132">
    <property type="protein sequence ID" value="CAG8741705.1"/>
    <property type="molecule type" value="Genomic_DNA"/>
</dbReference>